<protein>
    <submittedName>
        <fullName evidence="1">Uncharacterized protein</fullName>
    </submittedName>
</protein>
<proteinExistence type="predicted"/>
<dbReference type="AlphaFoldDB" id="A0A840WD33"/>
<accession>A0A840WD33</accession>
<gene>
    <name evidence="1" type="ORF">HNR07_000313</name>
</gene>
<name>A0A840WD33_9ACTN</name>
<organism evidence="1 2">
    <name type="scientific">Nocardiopsis metallicus</name>
    <dbReference type="NCBI Taxonomy" id="179819"/>
    <lineage>
        <taxon>Bacteria</taxon>
        <taxon>Bacillati</taxon>
        <taxon>Actinomycetota</taxon>
        <taxon>Actinomycetes</taxon>
        <taxon>Streptosporangiales</taxon>
        <taxon>Nocardiopsidaceae</taxon>
        <taxon>Nocardiopsis</taxon>
    </lineage>
</organism>
<reference evidence="1 2" key="1">
    <citation type="submission" date="2020-08" db="EMBL/GenBank/DDBJ databases">
        <title>Sequencing the genomes of 1000 actinobacteria strains.</title>
        <authorList>
            <person name="Klenk H.-P."/>
        </authorList>
    </citation>
    <scope>NUCLEOTIDE SEQUENCE [LARGE SCALE GENOMIC DNA]</scope>
    <source>
        <strain evidence="1 2">DSM 44598</strain>
    </source>
</reference>
<comment type="caution">
    <text evidence="1">The sequence shown here is derived from an EMBL/GenBank/DDBJ whole genome shotgun (WGS) entry which is preliminary data.</text>
</comment>
<dbReference type="RefSeq" id="WP_184360957.1">
    <property type="nucleotide sequence ID" value="NZ_BAAAKM010000039.1"/>
</dbReference>
<dbReference type="EMBL" id="JACHDO010000001">
    <property type="protein sequence ID" value="MBB5489176.1"/>
    <property type="molecule type" value="Genomic_DNA"/>
</dbReference>
<evidence type="ECO:0000313" key="2">
    <source>
        <dbReference type="Proteomes" id="UP000579647"/>
    </source>
</evidence>
<keyword evidence="2" id="KW-1185">Reference proteome</keyword>
<evidence type="ECO:0000313" key="1">
    <source>
        <dbReference type="EMBL" id="MBB5489176.1"/>
    </source>
</evidence>
<dbReference type="Proteomes" id="UP000579647">
    <property type="component" value="Unassembled WGS sequence"/>
</dbReference>
<sequence length="221" mass="23561">MRWVTYLSPSGGGKRVGALDDGDVLGYPGPESLGELLDAGYHAMDNARQTCLRAASEIIVEPEARMCAPVDPAALVPVRVGDRELEIHPELVRGVDDAVLPEARTACVGVAALTTADVRAVAYTPACLWLDEEERPVQLTLGPVLTFDEGRGMRPIELSTSVDDLENGRGLVDPAHQWLASGPGRMRALLPVITPALAEDDELLVDAGELGTYEVRVGSQV</sequence>